<dbReference type="InterPro" id="IPR007219">
    <property type="entry name" value="XnlR_reg_dom"/>
</dbReference>
<gene>
    <name evidence="7" type="ORF">PISL3812_02034</name>
</gene>
<reference evidence="7 8" key="1">
    <citation type="submission" date="2015-04" db="EMBL/GenBank/DDBJ databases">
        <authorList>
            <person name="Syromyatnikov M.Y."/>
            <person name="Popov V.N."/>
        </authorList>
    </citation>
    <scope>NUCLEOTIDE SEQUENCE [LARGE SCALE GENOMIC DNA]</scope>
    <source>
        <strain evidence="7">WF-38-12</strain>
    </source>
</reference>
<comment type="subcellular location">
    <subcellularLocation>
        <location evidence="1">Nucleus</location>
    </subcellularLocation>
</comment>
<evidence type="ECO:0000256" key="3">
    <source>
        <dbReference type="ARBA" id="ARBA00023015"/>
    </source>
</evidence>
<keyword evidence="3" id="KW-0805">Transcription regulation</keyword>
<keyword evidence="4" id="KW-0804">Transcription</keyword>
<dbReference type="PANTHER" id="PTHR47338:SF20">
    <property type="entry name" value="ZN(II)2CYS6 TRANSCRIPTION FACTOR (EUROFUNG)"/>
    <property type="match status" value="1"/>
</dbReference>
<accession>A0A0U1LNR2</accession>
<keyword evidence="5" id="KW-0539">Nucleus</keyword>
<keyword evidence="2" id="KW-0479">Metal-binding</keyword>
<name>A0A0U1LNR2_TALIS</name>
<evidence type="ECO:0000313" key="8">
    <source>
        <dbReference type="Proteomes" id="UP000054383"/>
    </source>
</evidence>
<dbReference type="CDD" id="cd12148">
    <property type="entry name" value="fungal_TF_MHR"/>
    <property type="match status" value="1"/>
</dbReference>
<dbReference type="PANTHER" id="PTHR47338">
    <property type="entry name" value="ZN(II)2CYS6 TRANSCRIPTION FACTOR (EUROFUNG)-RELATED"/>
    <property type="match status" value="1"/>
</dbReference>
<dbReference type="InterPro" id="IPR050815">
    <property type="entry name" value="TF_fung"/>
</dbReference>
<feature type="domain" description="Xylanolytic transcriptional activator regulatory" evidence="6">
    <location>
        <begin position="86"/>
        <end position="319"/>
    </location>
</feature>
<dbReference type="STRING" id="28573.A0A0U1LNR2"/>
<evidence type="ECO:0000256" key="4">
    <source>
        <dbReference type="ARBA" id="ARBA00023163"/>
    </source>
</evidence>
<dbReference type="AlphaFoldDB" id="A0A0U1LNR2"/>
<evidence type="ECO:0000259" key="6">
    <source>
        <dbReference type="Pfam" id="PF04082"/>
    </source>
</evidence>
<sequence length="468" mass="53721">MPQCSSCKLHKRTCTYARPVAGRAAPAESREVFARAPGDISYATIRFLDPEMFERSSLWPLQNTVRAPKHLHDYLGDTHEIRKVVTLFFQNVHPWFPIVAKRRFKDEILNPLIPPRADLCFLCLCMKLLAEPPTDIGEARMDSAYQYAKQLCHDLQLENVLSLEFLQAHILLALYELGQGIYPATHISVGCCLKYAAALGMSWEAPSPMLPQRTWTDAEEQRRVWWSIFILERVTNLSHPRQTLMCPEPRPTAPLPQQESLWDNEKHNSIAPPLLSSPPELLGRFAGVAQASYLLSRVYRHLSDTLLPESYYEETQQLNRTIHALIQYLEINKGTTTSAACYQTALSYCALITLHSQYLPSLEPEMYNDEIQERAIKALDEAAGAAFVTMRKFLDTDKIDPRHGEIPPFIFPWLYKSSMYYIQRYNVDKSDDLKYRIATLEQALRYFSTRWKSAADYLKLLAAHSLMS</sequence>
<dbReference type="GO" id="GO:0006351">
    <property type="term" value="P:DNA-templated transcription"/>
    <property type="evidence" value="ECO:0007669"/>
    <property type="project" value="InterPro"/>
</dbReference>
<dbReference type="OMA" id="KRIVCDY"/>
<evidence type="ECO:0000313" key="7">
    <source>
        <dbReference type="EMBL" id="CRG84847.1"/>
    </source>
</evidence>
<dbReference type="GO" id="GO:0003677">
    <property type="term" value="F:DNA binding"/>
    <property type="evidence" value="ECO:0007669"/>
    <property type="project" value="InterPro"/>
</dbReference>
<dbReference type="Pfam" id="PF04082">
    <property type="entry name" value="Fungal_trans"/>
    <property type="match status" value="1"/>
</dbReference>
<organism evidence="7 8">
    <name type="scientific">Talaromyces islandicus</name>
    <name type="common">Penicillium islandicum</name>
    <dbReference type="NCBI Taxonomy" id="28573"/>
    <lineage>
        <taxon>Eukaryota</taxon>
        <taxon>Fungi</taxon>
        <taxon>Dikarya</taxon>
        <taxon>Ascomycota</taxon>
        <taxon>Pezizomycotina</taxon>
        <taxon>Eurotiomycetes</taxon>
        <taxon>Eurotiomycetidae</taxon>
        <taxon>Eurotiales</taxon>
        <taxon>Trichocomaceae</taxon>
        <taxon>Talaromyces</taxon>
        <taxon>Talaromyces sect. Islandici</taxon>
    </lineage>
</organism>
<evidence type="ECO:0000256" key="2">
    <source>
        <dbReference type="ARBA" id="ARBA00022723"/>
    </source>
</evidence>
<proteinExistence type="predicted"/>
<dbReference type="EMBL" id="CVMT01000002">
    <property type="protein sequence ID" value="CRG84847.1"/>
    <property type="molecule type" value="Genomic_DNA"/>
</dbReference>
<evidence type="ECO:0000256" key="5">
    <source>
        <dbReference type="ARBA" id="ARBA00023242"/>
    </source>
</evidence>
<dbReference type="Proteomes" id="UP000054383">
    <property type="component" value="Unassembled WGS sequence"/>
</dbReference>
<dbReference type="OrthoDB" id="270167at2759"/>
<evidence type="ECO:0000256" key="1">
    <source>
        <dbReference type="ARBA" id="ARBA00004123"/>
    </source>
</evidence>
<dbReference type="GO" id="GO:0005634">
    <property type="term" value="C:nucleus"/>
    <property type="evidence" value="ECO:0007669"/>
    <property type="project" value="UniProtKB-SubCell"/>
</dbReference>
<dbReference type="GO" id="GO:0000981">
    <property type="term" value="F:DNA-binding transcription factor activity, RNA polymerase II-specific"/>
    <property type="evidence" value="ECO:0007669"/>
    <property type="project" value="InterPro"/>
</dbReference>
<protein>
    <submittedName>
        <fullName evidence="7">Photosystem I P700 chlorophyll a apoprotein A1</fullName>
    </submittedName>
</protein>
<keyword evidence="8" id="KW-1185">Reference proteome</keyword>
<dbReference type="GO" id="GO:0008270">
    <property type="term" value="F:zinc ion binding"/>
    <property type="evidence" value="ECO:0007669"/>
    <property type="project" value="InterPro"/>
</dbReference>